<comment type="caution">
    <text evidence="1">The sequence shown here is derived from an EMBL/GenBank/DDBJ whole genome shotgun (WGS) entry which is preliminary data.</text>
</comment>
<protein>
    <submittedName>
        <fullName evidence="1">Aspartic peptidase domain-containing protein</fullName>
    </submittedName>
</protein>
<proteinExistence type="predicted"/>
<reference evidence="1" key="1">
    <citation type="journal article" date="2021" name="Environ. Microbiol.">
        <title>Gene family expansions and transcriptome signatures uncover fungal adaptations to wood decay.</title>
        <authorList>
            <person name="Hage H."/>
            <person name="Miyauchi S."/>
            <person name="Viragh M."/>
            <person name="Drula E."/>
            <person name="Min B."/>
            <person name="Chaduli D."/>
            <person name="Navarro D."/>
            <person name="Favel A."/>
            <person name="Norest M."/>
            <person name="Lesage-Meessen L."/>
            <person name="Balint B."/>
            <person name="Merenyi Z."/>
            <person name="de Eugenio L."/>
            <person name="Morin E."/>
            <person name="Martinez A.T."/>
            <person name="Baldrian P."/>
            <person name="Stursova M."/>
            <person name="Martinez M.J."/>
            <person name="Novotny C."/>
            <person name="Magnuson J.K."/>
            <person name="Spatafora J.W."/>
            <person name="Maurice S."/>
            <person name="Pangilinan J."/>
            <person name="Andreopoulos W."/>
            <person name="LaButti K."/>
            <person name="Hundley H."/>
            <person name="Na H."/>
            <person name="Kuo A."/>
            <person name="Barry K."/>
            <person name="Lipzen A."/>
            <person name="Henrissat B."/>
            <person name="Riley R."/>
            <person name="Ahrendt S."/>
            <person name="Nagy L.G."/>
            <person name="Grigoriev I.V."/>
            <person name="Martin F."/>
            <person name="Rosso M.N."/>
        </authorList>
    </citation>
    <scope>NUCLEOTIDE SEQUENCE</scope>
    <source>
        <strain evidence="1">CBS 384.51</strain>
    </source>
</reference>
<organism evidence="1 2">
    <name type="scientific">Irpex rosettiformis</name>
    <dbReference type="NCBI Taxonomy" id="378272"/>
    <lineage>
        <taxon>Eukaryota</taxon>
        <taxon>Fungi</taxon>
        <taxon>Dikarya</taxon>
        <taxon>Basidiomycota</taxon>
        <taxon>Agaricomycotina</taxon>
        <taxon>Agaricomycetes</taxon>
        <taxon>Polyporales</taxon>
        <taxon>Irpicaceae</taxon>
        <taxon>Irpex</taxon>
    </lineage>
</organism>
<evidence type="ECO:0000313" key="1">
    <source>
        <dbReference type="EMBL" id="KAI0091518.1"/>
    </source>
</evidence>
<keyword evidence="2" id="KW-1185">Reference proteome</keyword>
<name>A0ACB8UB27_9APHY</name>
<sequence length="434" mass="47201">MLTSVSASKAAVITAIVCHVGSVSSLIVPFKRQAVSTPTDPYNFSVINYEGDGAIIYTANVTLGGQSFEVQLDTGSSDLWVNTQNVTLSNVNDTGVQTFISYEDMTEARGNILLSAMQFGNFTIPQQAFINANGSNATSDGDLGLLGLSSKNISNVYRKLNDTSFNGETVMNNLFSAYSNISTYITFLLTRTNLGKSDGGIFTIGETDPNWTKVLDQTPLPVRAKTDEWITFMGGVSVNGKNYTGHGLLSNVPDTGVSQEYKDQLLAIFDTGTSTGLMPTYYWDAIYGSIPGISKVPGQPGLFQFPCDTKLNVTMYFNGTEIPINPLDISMLASNERNETICVNAFGAQDTKTSVEETNDFTLGDAFLRNVYILYNYGNLTSTNNTLTNTTTPYVQLLPTTIQANAWNDFDSLNQARIAQWDQLGGQFTPPSRK</sequence>
<evidence type="ECO:0000313" key="2">
    <source>
        <dbReference type="Proteomes" id="UP001055072"/>
    </source>
</evidence>
<dbReference type="Proteomes" id="UP001055072">
    <property type="component" value="Unassembled WGS sequence"/>
</dbReference>
<dbReference type="EMBL" id="MU274905">
    <property type="protein sequence ID" value="KAI0091518.1"/>
    <property type="molecule type" value="Genomic_DNA"/>
</dbReference>
<gene>
    <name evidence="1" type="ORF">BDY19DRAFT_904172</name>
</gene>
<accession>A0ACB8UB27</accession>